<feature type="region of interest" description="Disordered" evidence="1">
    <location>
        <begin position="44"/>
        <end position="135"/>
    </location>
</feature>
<dbReference type="Proteomes" id="UP001158576">
    <property type="component" value="Chromosome PAR"/>
</dbReference>
<feature type="region of interest" description="Disordered" evidence="1">
    <location>
        <begin position="1"/>
        <end position="31"/>
    </location>
</feature>
<feature type="compositionally biased region" description="Polar residues" evidence="1">
    <location>
        <begin position="126"/>
        <end position="135"/>
    </location>
</feature>
<keyword evidence="3" id="KW-1185">Reference proteome</keyword>
<dbReference type="EMBL" id="OU015568">
    <property type="protein sequence ID" value="CAG5082239.1"/>
    <property type="molecule type" value="Genomic_DNA"/>
</dbReference>
<name>A0ABN7RWI9_OIKDI</name>
<accession>A0ABN7RWI9</accession>
<gene>
    <name evidence="2" type="ORF">OKIOD_LOCUS1631</name>
</gene>
<organism evidence="2 3">
    <name type="scientific">Oikopleura dioica</name>
    <name type="common">Tunicate</name>
    <dbReference type="NCBI Taxonomy" id="34765"/>
    <lineage>
        <taxon>Eukaryota</taxon>
        <taxon>Metazoa</taxon>
        <taxon>Chordata</taxon>
        <taxon>Tunicata</taxon>
        <taxon>Appendicularia</taxon>
        <taxon>Copelata</taxon>
        <taxon>Oikopleuridae</taxon>
        <taxon>Oikopleura</taxon>
    </lineage>
</organism>
<protein>
    <submittedName>
        <fullName evidence="2">Oidioi.mRNA.OKI2018_I69.PAR.g10073.t1.cds</fullName>
    </submittedName>
</protein>
<evidence type="ECO:0000313" key="3">
    <source>
        <dbReference type="Proteomes" id="UP001158576"/>
    </source>
</evidence>
<feature type="compositionally biased region" description="Polar residues" evidence="1">
    <location>
        <begin position="1"/>
        <end position="14"/>
    </location>
</feature>
<reference evidence="2 3" key="1">
    <citation type="submission" date="2021-04" db="EMBL/GenBank/DDBJ databases">
        <authorList>
            <person name="Bliznina A."/>
        </authorList>
    </citation>
    <scope>NUCLEOTIDE SEQUENCE [LARGE SCALE GENOMIC DNA]</scope>
</reference>
<evidence type="ECO:0000313" key="2">
    <source>
        <dbReference type="EMBL" id="CAG5082239.1"/>
    </source>
</evidence>
<evidence type="ECO:0000256" key="1">
    <source>
        <dbReference type="SAM" id="MobiDB-lite"/>
    </source>
</evidence>
<sequence length="135" mass="14362">MENLGDTTATSILDSSVAPAEPSDRWYSGGTLYETAEDMSADATAISEVAAPDNSHMSVDKQNSTVVEGSATENSKKRTRPKSSPDRQYSAGADPNATLTEVGAAHLPKHTKRAHRETRPVEPLNIGTNSGQSYD</sequence>
<proteinExistence type="predicted"/>
<feature type="compositionally biased region" description="Basic residues" evidence="1">
    <location>
        <begin position="107"/>
        <end position="116"/>
    </location>
</feature>
<feature type="compositionally biased region" description="Polar residues" evidence="1">
    <location>
        <begin position="55"/>
        <end position="73"/>
    </location>
</feature>